<sequence>MRTALTQTRGVCWTGPEQLYLRGRKSSRTVAPNEVVVRIESVGVCGTDVTIWRGDYPGVPAGTVLGHEFGGTIVEVGATVADRSVGQLVAVDPNIVCGNCPECATGSRALCSERRLMGLDLDGGLQTQITVDAVQTIPVPGNPDPKSLGLVEPLAVGVHACSRAGVTSGARLGIIGGGAIGMACALQARSLGAGSVTVVEPDALRRATIEEYGVTAIAPGETPAERWNVAIDTVGNGTTIGAVMGLMERGSTICVAGLAEGGTVPPAKDLVHHELTLTGTFCYTAEDLRTAAELLAIHGLAALPNDLVHGLEQAPAAITSYAAGHLGRGKTIIIP</sequence>
<dbReference type="EMBL" id="CP165735">
    <property type="protein sequence ID" value="XDV71472.1"/>
    <property type="molecule type" value="Genomic_DNA"/>
</dbReference>
<dbReference type="SUPFAM" id="SSF51735">
    <property type="entry name" value="NAD(P)-binding Rossmann-fold domains"/>
    <property type="match status" value="1"/>
</dbReference>
<dbReference type="Pfam" id="PF08240">
    <property type="entry name" value="ADH_N"/>
    <property type="match status" value="1"/>
</dbReference>
<dbReference type="InterPro" id="IPR002328">
    <property type="entry name" value="ADH_Zn_CS"/>
</dbReference>
<reference evidence="9" key="1">
    <citation type="submission" date="2024-07" db="EMBL/GenBank/DDBJ databases">
        <authorList>
            <person name="Li J."/>
            <person name="Wei H."/>
            <person name="Ma J."/>
        </authorList>
    </citation>
    <scope>NUCLEOTIDE SEQUENCE</scope>
    <source>
        <strain evidence="9">AMU7</strain>
    </source>
</reference>
<dbReference type="GO" id="GO:0008270">
    <property type="term" value="F:zinc ion binding"/>
    <property type="evidence" value="ECO:0007669"/>
    <property type="project" value="InterPro"/>
</dbReference>
<protein>
    <submittedName>
        <fullName evidence="9">Zinc-binding dehydrogenase</fullName>
    </submittedName>
</protein>
<keyword evidence="3 6" id="KW-0479">Metal-binding</keyword>
<comment type="cofactor">
    <cofactor evidence="1 6">
        <name>Zn(2+)</name>
        <dbReference type="ChEBI" id="CHEBI:29105"/>
    </cofactor>
</comment>
<dbReference type="InterPro" id="IPR013149">
    <property type="entry name" value="ADH-like_C"/>
</dbReference>
<gene>
    <name evidence="9" type="ORF">ABQM86_21365</name>
</gene>
<dbReference type="PANTHER" id="PTHR43161">
    <property type="entry name" value="SORBITOL DEHYDROGENASE"/>
    <property type="match status" value="1"/>
</dbReference>
<dbReference type="SUPFAM" id="SSF50129">
    <property type="entry name" value="GroES-like"/>
    <property type="match status" value="1"/>
</dbReference>
<dbReference type="Gene3D" id="3.40.50.720">
    <property type="entry name" value="NAD(P)-binding Rossmann-like Domain"/>
    <property type="match status" value="1"/>
</dbReference>
<dbReference type="AlphaFoldDB" id="A0AB39YR63"/>
<name>A0AB39YR63_9MICC</name>
<evidence type="ECO:0000256" key="5">
    <source>
        <dbReference type="ARBA" id="ARBA00023002"/>
    </source>
</evidence>
<evidence type="ECO:0000256" key="6">
    <source>
        <dbReference type="RuleBase" id="RU361277"/>
    </source>
</evidence>
<feature type="domain" description="Alcohol dehydrogenase-like N-terminal" evidence="8">
    <location>
        <begin position="32"/>
        <end position="140"/>
    </location>
</feature>
<evidence type="ECO:0000259" key="8">
    <source>
        <dbReference type="Pfam" id="PF08240"/>
    </source>
</evidence>
<accession>A0AB39YR63</accession>
<evidence type="ECO:0000256" key="3">
    <source>
        <dbReference type="ARBA" id="ARBA00022723"/>
    </source>
</evidence>
<dbReference type="Gene3D" id="3.90.180.10">
    <property type="entry name" value="Medium-chain alcohol dehydrogenases, catalytic domain"/>
    <property type="match status" value="1"/>
</dbReference>
<evidence type="ECO:0000313" key="9">
    <source>
        <dbReference type="EMBL" id="XDV71472.1"/>
    </source>
</evidence>
<evidence type="ECO:0000256" key="4">
    <source>
        <dbReference type="ARBA" id="ARBA00022833"/>
    </source>
</evidence>
<dbReference type="GO" id="GO:0034079">
    <property type="term" value="P:butanediol biosynthetic process"/>
    <property type="evidence" value="ECO:0007669"/>
    <property type="project" value="TreeGrafter"/>
</dbReference>
<dbReference type="InterPro" id="IPR013154">
    <property type="entry name" value="ADH-like_N"/>
</dbReference>
<feature type="domain" description="Alcohol dehydrogenase-like C-terminal" evidence="7">
    <location>
        <begin position="179"/>
        <end position="295"/>
    </location>
</feature>
<organism evidence="9">
    <name type="scientific">Paenarthrobacter sp. AMU7</name>
    <dbReference type="NCBI Taxonomy" id="3162492"/>
    <lineage>
        <taxon>Bacteria</taxon>
        <taxon>Bacillati</taxon>
        <taxon>Actinomycetota</taxon>
        <taxon>Actinomycetes</taxon>
        <taxon>Micrococcales</taxon>
        <taxon>Micrococcaceae</taxon>
        <taxon>Paenarthrobacter</taxon>
    </lineage>
</organism>
<dbReference type="GO" id="GO:0005737">
    <property type="term" value="C:cytoplasm"/>
    <property type="evidence" value="ECO:0007669"/>
    <property type="project" value="TreeGrafter"/>
</dbReference>
<keyword evidence="4 6" id="KW-0862">Zinc</keyword>
<evidence type="ECO:0000259" key="7">
    <source>
        <dbReference type="Pfam" id="PF00107"/>
    </source>
</evidence>
<dbReference type="InterPro" id="IPR036291">
    <property type="entry name" value="NAD(P)-bd_dom_sf"/>
</dbReference>
<evidence type="ECO:0000256" key="1">
    <source>
        <dbReference type="ARBA" id="ARBA00001947"/>
    </source>
</evidence>
<evidence type="ECO:0000256" key="2">
    <source>
        <dbReference type="ARBA" id="ARBA00008072"/>
    </source>
</evidence>
<dbReference type="InterPro" id="IPR011032">
    <property type="entry name" value="GroES-like_sf"/>
</dbReference>
<keyword evidence="5" id="KW-0560">Oxidoreductase</keyword>
<dbReference type="Pfam" id="PF00107">
    <property type="entry name" value="ADH_zinc_N"/>
    <property type="match status" value="1"/>
</dbReference>
<dbReference type="GO" id="GO:0000721">
    <property type="term" value="F:(R,R)-butanediol dehydrogenase activity"/>
    <property type="evidence" value="ECO:0007669"/>
    <property type="project" value="TreeGrafter"/>
</dbReference>
<comment type="similarity">
    <text evidence="2 6">Belongs to the zinc-containing alcohol dehydrogenase family.</text>
</comment>
<proteinExistence type="inferred from homology"/>
<dbReference type="PROSITE" id="PS00059">
    <property type="entry name" value="ADH_ZINC"/>
    <property type="match status" value="1"/>
</dbReference>
<dbReference type="RefSeq" id="WP_369745528.1">
    <property type="nucleotide sequence ID" value="NZ_CP165735.1"/>
</dbReference>
<dbReference type="PANTHER" id="PTHR43161:SF23">
    <property type="entry name" value="(R,R)-BUTANEDIOL DEHYDROGENASE-RELATED"/>
    <property type="match status" value="1"/>
</dbReference>